<dbReference type="InterPro" id="IPR042108">
    <property type="entry name" value="GTPase_HflX_N_sf"/>
</dbReference>
<evidence type="ECO:0000313" key="12">
    <source>
        <dbReference type="Proteomes" id="UP000189810"/>
    </source>
</evidence>
<comment type="cofactor">
    <cofactor evidence="8">
        <name>Mg(2+)</name>
        <dbReference type="ChEBI" id="CHEBI:18420"/>
    </cofactor>
</comment>
<keyword evidence="12" id="KW-1185">Reference proteome</keyword>
<dbReference type="AlphaFoldDB" id="A0A1M6T8P6"/>
<dbReference type="HAMAP" id="MF_00900">
    <property type="entry name" value="GTPase_HflX"/>
    <property type="match status" value="1"/>
</dbReference>
<evidence type="ECO:0000256" key="5">
    <source>
        <dbReference type="ARBA" id="ARBA00023134"/>
    </source>
</evidence>
<dbReference type="PIRSF" id="PIRSF006809">
    <property type="entry name" value="GTP-binding_hflX_prd"/>
    <property type="match status" value="1"/>
</dbReference>
<dbReference type="STRING" id="381751.SAMN05444391_1351"/>
<dbReference type="GO" id="GO:0043022">
    <property type="term" value="F:ribosome binding"/>
    <property type="evidence" value="ECO:0007669"/>
    <property type="project" value="TreeGrafter"/>
</dbReference>
<dbReference type="InterPro" id="IPR016496">
    <property type="entry name" value="GTPase_HflX"/>
</dbReference>
<feature type="binding site" evidence="7">
    <location>
        <begin position="198"/>
        <end position="205"/>
    </location>
    <ligand>
        <name>GTP</name>
        <dbReference type="ChEBI" id="CHEBI:37565"/>
    </ligand>
</feature>
<evidence type="ECO:0000256" key="6">
    <source>
        <dbReference type="HAMAP-Rule" id="MF_00900"/>
    </source>
</evidence>
<reference evidence="11 12" key="1">
    <citation type="submission" date="2016-11" db="EMBL/GenBank/DDBJ databases">
        <authorList>
            <person name="Jaros S."/>
            <person name="Januszkiewicz K."/>
            <person name="Wedrychowicz H."/>
        </authorList>
    </citation>
    <scope>NUCLEOTIDE SEQUENCE [LARGE SCALE GENOMIC DNA]</scope>
    <source>
        <strain evidence="11 12">DSM 19557</strain>
    </source>
</reference>
<evidence type="ECO:0000256" key="3">
    <source>
        <dbReference type="ARBA" id="ARBA00022741"/>
    </source>
</evidence>
<evidence type="ECO:0000256" key="4">
    <source>
        <dbReference type="ARBA" id="ARBA00022842"/>
    </source>
</evidence>
<gene>
    <name evidence="6" type="primary">hflX</name>
    <name evidence="11" type="ORF">SAMN05444391_1351</name>
</gene>
<protein>
    <recommendedName>
        <fullName evidence="6">GTPase HflX</fullName>
    </recommendedName>
    <alternativeName>
        <fullName evidence="6">GTP-binding protein HflX</fullName>
    </alternativeName>
</protein>
<keyword evidence="1 6" id="KW-0963">Cytoplasm</keyword>
<evidence type="ECO:0000256" key="1">
    <source>
        <dbReference type="ARBA" id="ARBA00022490"/>
    </source>
</evidence>
<dbReference type="FunFam" id="3.40.50.11060:FF:000001">
    <property type="entry name" value="GTPase HflX"/>
    <property type="match status" value="1"/>
</dbReference>
<dbReference type="EMBL" id="LT670846">
    <property type="protein sequence ID" value="SHK53412.1"/>
    <property type="molecule type" value="Genomic_DNA"/>
</dbReference>
<keyword evidence="3 6" id="KW-0547">Nucleotide-binding</keyword>
<dbReference type="GO" id="GO:0005525">
    <property type="term" value="F:GTP binding"/>
    <property type="evidence" value="ECO:0007669"/>
    <property type="project" value="UniProtKB-UniRule"/>
</dbReference>
<dbReference type="InterPro" id="IPR032305">
    <property type="entry name" value="GTP-bd_M"/>
</dbReference>
<dbReference type="Gene3D" id="3.40.50.11060">
    <property type="entry name" value="GTPase HflX, N-terminal domain"/>
    <property type="match status" value="1"/>
</dbReference>
<evidence type="ECO:0000256" key="7">
    <source>
        <dbReference type="PIRSR" id="PIRSR006809-1"/>
    </source>
</evidence>
<dbReference type="InterPro" id="IPR006073">
    <property type="entry name" value="GTP-bd"/>
</dbReference>
<comment type="subcellular location">
    <subcellularLocation>
        <location evidence="6">Cytoplasm</location>
    </subcellularLocation>
    <text evidence="6">May associate with membranes.</text>
</comment>
<dbReference type="PROSITE" id="PS51705">
    <property type="entry name" value="G_HFLX"/>
    <property type="match status" value="1"/>
</dbReference>
<dbReference type="InterPro" id="IPR025121">
    <property type="entry name" value="GTPase_HflX_N"/>
</dbReference>
<dbReference type="Pfam" id="PF16360">
    <property type="entry name" value="GTP-bdg_M"/>
    <property type="match status" value="1"/>
</dbReference>
<keyword evidence="4 8" id="KW-0460">Magnesium</keyword>
<dbReference type="PRINTS" id="PR00326">
    <property type="entry name" value="GTP1OBG"/>
</dbReference>
<dbReference type="Proteomes" id="UP000189810">
    <property type="component" value="Chromosome I"/>
</dbReference>
<accession>A0A1M6T8P6</accession>
<feature type="binding site" evidence="8">
    <location>
        <position position="225"/>
    </location>
    <ligand>
        <name>Mg(2+)</name>
        <dbReference type="ChEBI" id="CHEBI:18420"/>
    </ligand>
</feature>
<feature type="binding site" evidence="8">
    <location>
        <position position="205"/>
    </location>
    <ligand>
        <name>Mg(2+)</name>
        <dbReference type="ChEBI" id="CHEBI:18420"/>
    </ligand>
</feature>
<dbReference type="Pfam" id="PF01926">
    <property type="entry name" value="MMR_HSR1"/>
    <property type="match status" value="1"/>
</dbReference>
<feature type="coiled-coil region" evidence="9">
    <location>
        <begin position="156"/>
        <end position="190"/>
    </location>
</feature>
<dbReference type="NCBIfam" id="TIGR03156">
    <property type="entry name" value="GTP_HflX"/>
    <property type="match status" value="1"/>
</dbReference>
<dbReference type="GO" id="GO:0003924">
    <property type="term" value="F:GTPase activity"/>
    <property type="evidence" value="ECO:0007669"/>
    <property type="project" value="UniProtKB-UniRule"/>
</dbReference>
<dbReference type="Gene3D" id="3.40.50.300">
    <property type="entry name" value="P-loop containing nucleotide triphosphate hydrolases"/>
    <property type="match status" value="1"/>
</dbReference>
<dbReference type="OrthoDB" id="9812272at2"/>
<evidence type="ECO:0000256" key="9">
    <source>
        <dbReference type="SAM" id="Coils"/>
    </source>
</evidence>
<dbReference type="Pfam" id="PF13167">
    <property type="entry name" value="GTP-bdg_N"/>
    <property type="match status" value="1"/>
</dbReference>
<evidence type="ECO:0000256" key="2">
    <source>
        <dbReference type="ARBA" id="ARBA00022723"/>
    </source>
</evidence>
<keyword evidence="5 6" id="KW-0342">GTP-binding</keyword>
<evidence type="ECO:0000256" key="8">
    <source>
        <dbReference type="PIRSR" id="PIRSR006809-2"/>
    </source>
</evidence>
<dbReference type="GO" id="GO:0046872">
    <property type="term" value="F:metal ion binding"/>
    <property type="evidence" value="ECO:0007669"/>
    <property type="project" value="UniProtKB-KW"/>
</dbReference>
<evidence type="ECO:0000259" key="10">
    <source>
        <dbReference type="PROSITE" id="PS51705"/>
    </source>
</evidence>
<organism evidence="11 12">
    <name type="scientific">Thermocrinis minervae</name>
    <dbReference type="NCBI Taxonomy" id="381751"/>
    <lineage>
        <taxon>Bacteria</taxon>
        <taxon>Pseudomonadati</taxon>
        <taxon>Aquificota</taxon>
        <taxon>Aquificia</taxon>
        <taxon>Aquificales</taxon>
        <taxon>Aquificaceae</taxon>
        <taxon>Thermocrinis</taxon>
    </lineage>
</organism>
<dbReference type="RefSeq" id="WP_079654443.1">
    <property type="nucleotide sequence ID" value="NZ_LT670846.1"/>
</dbReference>
<feature type="domain" description="Hflx-type G" evidence="10">
    <location>
        <begin position="192"/>
        <end position="362"/>
    </location>
</feature>
<dbReference type="InterPro" id="IPR027417">
    <property type="entry name" value="P-loop_NTPase"/>
</dbReference>
<comment type="function">
    <text evidence="6">GTPase that associates with the 50S ribosomal subunit and may have a role during protein synthesis or ribosome biogenesis.</text>
</comment>
<keyword evidence="2 8" id="KW-0479">Metal-binding</keyword>
<comment type="similarity">
    <text evidence="6">Belongs to the TRAFAC class OBG-HflX-like GTPase superfamily. HflX GTPase family.</text>
</comment>
<dbReference type="PANTHER" id="PTHR10229">
    <property type="entry name" value="GTP-BINDING PROTEIN HFLX"/>
    <property type="match status" value="1"/>
</dbReference>
<dbReference type="CDD" id="cd01878">
    <property type="entry name" value="HflX"/>
    <property type="match status" value="1"/>
</dbReference>
<name>A0A1M6T8P6_9AQUI</name>
<dbReference type="GO" id="GO:0005737">
    <property type="term" value="C:cytoplasm"/>
    <property type="evidence" value="ECO:0007669"/>
    <property type="project" value="UniProtKB-SubCell"/>
</dbReference>
<feature type="binding site" evidence="7">
    <location>
        <begin position="311"/>
        <end position="314"/>
    </location>
    <ligand>
        <name>GTP</name>
        <dbReference type="ChEBI" id="CHEBI:37565"/>
    </ligand>
</feature>
<keyword evidence="9" id="KW-0175">Coiled coil</keyword>
<dbReference type="PANTHER" id="PTHR10229:SF0">
    <property type="entry name" value="GTP-BINDING PROTEIN 6-RELATED"/>
    <property type="match status" value="1"/>
</dbReference>
<comment type="subunit">
    <text evidence="6">Monomer. Associates with the 50S ribosomal subunit.</text>
</comment>
<sequence>MKAIVVSLFREEQEDRESLEELKELVKAVDGKVLGYIIQRRREPDVRYYVGAGKVEEIKQVAQGIEADAIVFDAFLSPSQHYNLEKAIGKKVYDRADLVLEIFSRRVRSKTAKLQVELAKLTHELPRLYGKGKELSRLGGGVGTRGPGEQQAEIKRRWIKKRIEQIKKELQEVRKQRAEQRKRRERLSDRIIRVALVGYTNVGKSSLMKAMTGTDTFVADMPFATLDTKTSSRDLPEGLKILITDTVGFIRRLPPELVESFKATLEEVQEADIILHVIDISDPGWINKVQVVKNILKDLGCDEKPVIYVLNKADRLVASEEEAFNLTEPAFLGGKAVVVSAVKGWGIKKLLEVIREYAKELVEV</sequence>
<feature type="binding site" evidence="7">
    <location>
        <begin position="245"/>
        <end position="248"/>
    </location>
    <ligand>
        <name>GTP</name>
        <dbReference type="ChEBI" id="CHEBI:37565"/>
    </ligand>
</feature>
<dbReference type="SUPFAM" id="SSF52540">
    <property type="entry name" value="P-loop containing nucleoside triphosphate hydrolases"/>
    <property type="match status" value="1"/>
</dbReference>
<dbReference type="InterPro" id="IPR030394">
    <property type="entry name" value="G_HFLX_dom"/>
</dbReference>
<evidence type="ECO:0000313" key="11">
    <source>
        <dbReference type="EMBL" id="SHK53412.1"/>
    </source>
</evidence>
<proteinExistence type="inferred from homology"/>
<dbReference type="Gene3D" id="6.10.250.2860">
    <property type="match status" value="1"/>
</dbReference>
<feature type="binding site" evidence="7">
    <location>
        <begin position="223"/>
        <end position="227"/>
    </location>
    <ligand>
        <name>GTP</name>
        <dbReference type="ChEBI" id="CHEBI:37565"/>
    </ligand>
</feature>